<protein>
    <submittedName>
        <fullName evidence="2">Uncharacterized protein</fullName>
    </submittedName>
</protein>
<comment type="caution">
    <text evidence="2">The sequence shown here is derived from an EMBL/GenBank/DDBJ whole genome shotgun (WGS) entry which is preliminary data.</text>
</comment>
<dbReference type="Proteomes" id="UP000765509">
    <property type="component" value="Unassembled WGS sequence"/>
</dbReference>
<evidence type="ECO:0000313" key="3">
    <source>
        <dbReference type="Proteomes" id="UP000765509"/>
    </source>
</evidence>
<proteinExistence type="predicted"/>
<dbReference type="OrthoDB" id="10267344at2759"/>
<evidence type="ECO:0000256" key="1">
    <source>
        <dbReference type="SAM" id="MobiDB-lite"/>
    </source>
</evidence>
<reference evidence="2" key="1">
    <citation type="submission" date="2021-03" db="EMBL/GenBank/DDBJ databases">
        <title>Draft genome sequence of rust myrtle Austropuccinia psidii MF-1, a brazilian biotype.</title>
        <authorList>
            <person name="Quecine M.C."/>
            <person name="Pachon D.M.R."/>
            <person name="Bonatelli M.L."/>
            <person name="Correr F.H."/>
            <person name="Franceschini L.M."/>
            <person name="Leite T.F."/>
            <person name="Margarido G.R.A."/>
            <person name="Almeida C.A."/>
            <person name="Ferrarezi J.A."/>
            <person name="Labate C.A."/>
        </authorList>
    </citation>
    <scope>NUCLEOTIDE SEQUENCE</scope>
    <source>
        <strain evidence="2">MF-1</strain>
    </source>
</reference>
<sequence>MEPDFKEGEKVVVSTLNFNKLQGPKKTILPDGRGQFPLQKEDSTLAEIVEMENSPGPVKKINKARKIRLHGKVSACDSNPEHKRDSQNTITNGIAKKPAKHRAEPNYLKRYQMKEETHPFPNIQVPSS</sequence>
<dbReference type="EMBL" id="AVOT02064796">
    <property type="protein sequence ID" value="MBW0557089.1"/>
    <property type="molecule type" value="Genomic_DNA"/>
</dbReference>
<dbReference type="AlphaFoldDB" id="A0A9Q3PD06"/>
<organism evidence="2 3">
    <name type="scientific">Austropuccinia psidii MF-1</name>
    <dbReference type="NCBI Taxonomy" id="1389203"/>
    <lineage>
        <taxon>Eukaryota</taxon>
        <taxon>Fungi</taxon>
        <taxon>Dikarya</taxon>
        <taxon>Basidiomycota</taxon>
        <taxon>Pucciniomycotina</taxon>
        <taxon>Pucciniomycetes</taxon>
        <taxon>Pucciniales</taxon>
        <taxon>Sphaerophragmiaceae</taxon>
        <taxon>Austropuccinia</taxon>
    </lineage>
</organism>
<feature type="region of interest" description="Disordered" evidence="1">
    <location>
        <begin position="75"/>
        <end position="128"/>
    </location>
</feature>
<keyword evidence="3" id="KW-1185">Reference proteome</keyword>
<evidence type="ECO:0000313" key="2">
    <source>
        <dbReference type="EMBL" id="MBW0557089.1"/>
    </source>
</evidence>
<gene>
    <name evidence="2" type="ORF">O181_096804</name>
</gene>
<accession>A0A9Q3PD06</accession>
<name>A0A9Q3PD06_9BASI</name>